<dbReference type="SUPFAM" id="SSF52833">
    <property type="entry name" value="Thioredoxin-like"/>
    <property type="match status" value="1"/>
</dbReference>
<comment type="caution">
    <text evidence="2">The sequence shown here is derived from an EMBL/GenBank/DDBJ whole genome shotgun (WGS) entry which is preliminary data.</text>
</comment>
<dbReference type="InterPro" id="IPR024705">
    <property type="entry name" value="Ssp411"/>
</dbReference>
<protein>
    <submittedName>
        <fullName evidence="2">Thioredoxin domain-containing protein</fullName>
    </submittedName>
</protein>
<dbReference type="RefSeq" id="WP_095132537.1">
    <property type="nucleotide sequence ID" value="NZ_NIBG01000005.1"/>
</dbReference>
<dbReference type="Gene3D" id="1.50.10.20">
    <property type="match status" value="1"/>
</dbReference>
<dbReference type="InterPro" id="IPR012341">
    <property type="entry name" value="6hp_glycosidase-like_sf"/>
</dbReference>
<sequence length="685" mass="78904">MSSDKKSNRLINEKSPYLLQHVDNPVHWYPWNDEAFEKAKEEDKPIFLSIGYSTCHWCHVMAHESFEDDEVGEILNKDFISIKVDREERPDVDSIYMSFCQALTGSGGWPLTIIMTPDKKPFYAGTYLPKTNKYGRIGLIELLHRINEMWSTERDRLEKSSEDIYGAVLDSFGSSKKSSIDKDIIHKTFNELEKLFDPTYGGFGNAPKFPTPHNLSFLLRYYMATKNEKSLNMVIDTLDHMYKGGVFDHIGFGFARYSTDRKWLAPHFEKMLYDNALLGIAYTELYQITKEERYKEVAVDIFTYVLRDMTSPEGGFYSAEDADSEGVEGKFYVWEKSEVIDVLGEEDGEIFCIHYDITALGNFEKSSIPNLIDQNLDEIEDNEELKSLLNKCREKLFKYRLKRIHPHKDDKIITSWNGLMISALANAGKVFNNEEYIKLAERSHDFIMNNLIREDKRLLARYRDGEAAYIGTLDDYAFFIWGLIELYESTFNTKYLKEAIELNDSMLDLFWDKEHGGLFIAGKDSHDLIMKPKEIYDGALPSGNSVATMNMLRLSKLTGNTELEEKAISQFTTFGGKVSEIPNAYTHFMMAFLLHEMGVKEVVVVGDKNKEDTRELLKVVNEDFSPFTVTVLKDANEELDEIIPIGKNKEMVDEKATAYVCENFTCNIPTNNVQEFETIIKNNKL</sequence>
<dbReference type="EMBL" id="NIBG01000005">
    <property type="protein sequence ID" value="PAB59778.1"/>
    <property type="molecule type" value="Genomic_DNA"/>
</dbReference>
<keyword evidence="3" id="KW-1185">Reference proteome</keyword>
<dbReference type="InterPro" id="IPR008928">
    <property type="entry name" value="6-hairpin_glycosidase_sf"/>
</dbReference>
<dbReference type="PANTHER" id="PTHR42899">
    <property type="entry name" value="SPERMATOGENESIS-ASSOCIATED PROTEIN 20"/>
    <property type="match status" value="1"/>
</dbReference>
<evidence type="ECO:0000259" key="1">
    <source>
        <dbReference type="Pfam" id="PF03190"/>
    </source>
</evidence>
<organism evidence="2 3">
    <name type="scientific">Anaeromicrobium sediminis</name>
    <dbReference type="NCBI Taxonomy" id="1478221"/>
    <lineage>
        <taxon>Bacteria</taxon>
        <taxon>Bacillati</taxon>
        <taxon>Bacillota</taxon>
        <taxon>Clostridia</taxon>
        <taxon>Peptostreptococcales</taxon>
        <taxon>Thermotaleaceae</taxon>
        <taxon>Anaeromicrobium</taxon>
    </lineage>
</organism>
<reference evidence="2 3" key="1">
    <citation type="submission" date="2017-06" db="EMBL/GenBank/DDBJ databases">
        <title>Draft genome sequence of anaerobic fermentative bacterium Anaeromicrobium sediminis DY2726D isolated from West Pacific Ocean sediments.</title>
        <authorList>
            <person name="Zeng X."/>
        </authorList>
    </citation>
    <scope>NUCLEOTIDE SEQUENCE [LARGE SCALE GENOMIC DNA]</scope>
    <source>
        <strain evidence="2 3">DY2726D</strain>
    </source>
</reference>
<feature type="domain" description="Spermatogenesis-associated protein 20-like TRX" evidence="1">
    <location>
        <begin position="8"/>
        <end position="166"/>
    </location>
</feature>
<evidence type="ECO:0000313" key="2">
    <source>
        <dbReference type="EMBL" id="PAB59778.1"/>
    </source>
</evidence>
<dbReference type="PANTHER" id="PTHR42899:SF1">
    <property type="entry name" value="SPERMATOGENESIS-ASSOCIATED PROTEIN 20"/>
    <property type="match status" value="1"/>
</dbReference>
<dbReference type="OrthoDB" id="9762614at2"/>
<gene>
    <name evidence="2" type="ORF">CCE28_07425</name>
</gene>
<dbReference type="InterPro" id="IPR004879">
    <property type="entry name" value="Ssp411-like_TRX"/>
</dbReference>
<dbReference type="Gene3D" id="3.40.30.10">
    <property type="entry name" value="Glutaredoxin"/>
    <property type="match status" value="1"/>
</dbReference>
<dbReference type="PIRSF" id="PIRSF006402">
    <property type="entry name" value="UCP006402_thioredoxin"/>
    <property type="match status" value="1"/>
</dbReference>
<dbReference type="Gene3D" id="1.50.10.10">
    <property type="match status" value="1"/>
</dbReference>
<dbReference type="CDD" id="cd02955">
    <property type="entry name" value="SSP411"/>
    <property type="match status" value="1"/>
</dbReference>
<dbReference type="SUPFAM" id="SSF48208">
    <property type="entry name" value="Six-hairpin glycosidases"/>
    <property type="match status" value="1"/>
</dbReference>
<name>A0A267MLJ3_9FIRM</name>
<evidence type="ECO:0000313" key="3">
    <source>
        <dbReference type="Proteomes" id="UP000216024"/>
    </source>
</evidence>
<dbReference type="InterPro" id="IPR036249">
    <property type="entry name" value="Thioredoxin-like_sf"/>
</dbReference>
<accession>A0A267MLJ3</accession>
<proteinExistence type="predicted"/>
<dbReference type="GO" id="GO:0005975">
    <property type="term" value="P:carbohydrate metabolic process"/>
    <property type="evidence" value="ECO:0007669"/>
    <property type="project" value="InterPro"/>
</dbReference>
<dbReference type="AlphaFoldDB" id="A0A267MLJ3"/>
<dbReference type="Proteomes" id="UP000216024">
    <property type="component" value="Unassembled WGS sequence"/>
</dbReference>
<dbReference type="Pfam" id="PF03190">
    <property type="entry name" value="Thioredox_DsbH"/>
    <property type="match status" value="1"/>
</dbReference>